<dbReference type="Pfam" id="PF22618">
    <property type="entry name" value="RskA_N"/>
    <property type="match status" value="1"/>
</dbReference>
<protein>
    <recommendedName>
        <fullName evidence="10">Regulator of SigK</fullName>
    </recommendedName>
    <alternativeName>
        <fullName evidence="9">Sigma-K anti-sigma factor RskA</fullName>
    </alternativeName>
</protein>
<evidence type="ECO:0000256" key="6">
    <source>
        <dbReference type="ARBA" id="ARBA00023015"/>
    </source>
</evidence>
<keyword evidence="6" id="KW-0805">Transcription regulation</keyword>
<dbReference type="InterPro" id="IPR051474">
    <property type="entry name" value="Anti-sigma-K/W_factor"/>
</dbReference>
<dbReference type="Gene3D" id="1.10.10.1320">
    <property type="entry name" value="Anti-sigma factor, zinc-finger domain"/>
    <property type="match status" value="1"/>
</dbReference>
<sequence>MTADLHSLSGAYALDAVDDIERAAFARHLLECESCRIEVAEFQEVAAKLGGADEPPPPGLRDSVLALVSQTSQVTTAEAAPAAGVATLTSLSAKRAERWRRATLGVAAAAVVAIAATWIVMDQRLADERHQVQSLRAERERIYAVMNARDVTMRGANLPDGGRIAAAVSDSEHGGVAMLAGLSDPPAGQIYQMWVFTGGAPKSAALLPAGISGGTLAFDWEPGSSAFAITREPAGGSPAPTMAPLATINLS</sequence>
<dbReference type="AlphaFoldDB" id="A0A6V8KNM6"/>
<reference evidence="14 15" key="1">
    <citation type="submission" date="2020-03" db="EMBL/GenBank/DDBJ databases">
        <title>Whole genome shotgun sequence of Phytohabitans houttuyneae NBRC 108639.</title>
        <authorList>
            <person name="Komaki H."/>
            <person name="Tamura T."/>
        </authorList>
    </citation>
    <scope>NUCLEOTIDE SEQUENCE [LARGE SCALE GENOMIC DNA]</scope>
    <source>
        <strain evidence="14 15">NBRC 108639</strain>
    </source>
</reference>
<name>A0A6V8KNM6_9ACTN</name>
<comment type="caution">
    <text evidence="14">The sequence shown here is derived from an EMBL/GenBank/DDBJ whole genome shotgun (WGS) entry which is preliminary data.</text>
</comment>
<keyword evidence="4 11" id="KW-0812">Transmembrane</keyword>
<dbReference type="Pfam" id="PF10099">
    <property type="entry name" value="RskA_C"/>
    <property type="match status" value="1"/>
</dbReference>
<dbReference type="EMBL" id="BLPF01000002">
    <property type="protein sequence ID" value="GFJ82295.1"/>
    <property type="molecule type" value="Genomic_DNA"/>
</dbReference>
<evidence type="ECO:0000259" key="13">
    <source>
        <dbReference type="Pfam" id="PF22618"/>
    </source>
</evidence>
<evidence type="ECO:0000256" key="1">
    <source>
        <dbReference type="ARBA" id="ARBA00004167"/>
    </source>
</evidence>
<feature type="domain" description="Anti-sigma-K factor RskA N-terminal" evidence="13">
    <location>
        <begin position="5"/>
        <end position="45"/>
    </location>
</feature>
<evidence type="ECO:0000313" key="15">
    <source>
        <dbReference type="Proteomes" id="UP000482800"/>
    </source>
</evidence>
<evidence type="ECO:0000259" key="12">
    <source>
        <dbReference type="Pfam" id="PF10099"/>
    </source>
</evidence>
<keyword evidence="8" id="KW-0804">Transcription</keyword>
<dbReference type="PANTHER" id="PTHR37461">
    <property type="entry name" value="ANTI-SIGMA-K FACTOR RSKA"/>
    <property type="match status" value="1"/>
</dbReference>
<evidence type="ECO:0000256" key="4">
    <source>
        <dbReference type="ARBA" id="ARBA00022692"/>
    </source>
</evidence>
<evidence type="ECO:0000256" key="10">
    <source>
        <dbReference type="ARBA" id="ARBA00030803"/>
    </source>
</evidence>
<evidence type="ECO:0000313" key="14">
    <source>
        <dbReference type="EMBL" id="GFJ82295.1"/>
    </source>
</evidence>
<keyword evidence="3" id="KW-1003">Cell membrane</keyword>
<keyword evidence="15" id="KW-1185">Reference proteome</keyword>
<dbReference type="Proteomes" id="UP000482800">
    <property type="component" value="Unassembled WGS sequence"/>
</dbReference>
<gene>
    <name evidence="14" type="ORF">Phou_064750</name>
</gene>
<evidence type="ECO:0000256" key="7">
    <source>
        <dbReference type="ARBA" id="ARBA00023136"/>
    </source>
</evidence>
<accession>A0A6V8KNM6</accession>
<evidence type="ECO:0000256" key="5">
    <source>
        <dbReference type="ARBA" id="ARBA00022989"/>
    </source>
</evidence>
<dbReference type="InterPro" id="IPR018764">
    <property type="entry name" value="RskA_C"/>
</dbReference>
<dbReference type="GO" id="GO:0016989">
    <property type="term" value="F:sigma factor antagonist activity"/>
    <property type="evidence" value="ECO:0007669"/>
    <property type="project" value="TreeGrafter"/>
</dbReference>
<dbReference type="GO" id="GO:0005886">
    <property type="term" value="C:plasma membrane"/>
    <property type="evidence" value="ECO:0007669"/>
    <property type="project" value="UniProtKB-SubCell"/>
</dbReference>
<comment type="subcellular location">
    <subcellularLocation>
        <location evidence="2">Cell membrane</location>
    </subcellularLocation>
    <subcellularLocation>
        <location evidence="1">Membrane</location>
        <topology evidence="1">Single-pass membrane protein</topology>
    </subcellularLocation>
</comment>
<evidence type="ECO:0000256" key="9">
    <source>
        <dbReference type="ARBA" id="ARBA00029829"/>
    </source>
</evidence>
<keyword evidence="5 11" id="KW-1133">Transmembrane helix</keyword>
<evidence type="ECO:0000256" key="11">
    <source>
        <dbReference type="SAM" id="Phobius"/>
    </source>
</evidence>
<dbReference type="RefSeq" id="WP_173062605.1">
    <property type="nucleotide sequence ID" value="NZ_BAABGO010000016.1"/>
</dbReference>
<evidence type="ECO:0000256" key="3">
    <source>
        <dbReference type="ARBA" id="ARBA00022475"/>
    </source>
</evidence>
<dbReference type="PANTHER" id="PTHR37461:SF1">
    <property type="entry name" value="ANTI-SIGMA-K FACTOR RSKA"/>
    <property type="match status" value="1"/>
</dbReference>
<proteinExistence type="predicted"/>
<organism evidence="14 15">
    <name type="scientific">Phytohabitans houttuyneae</name>
    <dbReference type="NCBI Taxonomy" id="1076126"/>
    <lineage>
        <taxon>Bacteria</taxon>
        <taxon>Bacillati</taxon>
        <taxon>Actinomycetota</taxon>
        <taxon>Actinomycetes</taxon>
        <taxon>Micromonosporales</taxon>
        <taxon>Micromonosporaceae</taxon>
    </lineage>
</organism>
<reference evidence="14 15" key="2">
    <citation type="submission" date="2020-03" db="EMBL/GenBank/DDBJ databases">
        <authorList>
            <person name="Ichikawa N."/>
            <person name="Kimura A."/>
            <person name="Kitahashi Y."/>
            <person name="Uohara A."/>
        </authorList>
    </citation>
    <scope>NUCLEOTIDE SEQUENCE [LARGE SCALE GENOMIC DNA]</scope>
    <source>
        <strain evidence="14 15">NBRC 108639</strain>
    </source>
</reference>
<feature type="domain" description="Anti-sigma K factor RskA C-terminal" evidence="12">
    <location>
        <begin position="106"/>
        <end position="244"/>
    </location>
</feature>
<evidence type="ECO:0000256" key="2">
    <source>
        <dbReference type="ARBA" id="ARBA00004236"/>
    </source>
</evidence>
<evidence type="ECO:0000256" key="8">
    <source>
        <dbReference type="ARBA" id="ARBA00023163"/>
    </source>
</evidence>
<dbReference type="InterPro" id="IPR053877">
    <property type="entry name" value="RskA_N"/>
</dbReference>
<feature type="transmembrane region" description="Helical" evidence="11">
    <location>
        <begin position="102"/>
        <end position="121"/>
    </location>
</feature>
<keyword evidence="7 11" id="KW-0472">Membrane</keyword>
<dbReference type="InterPro" id="IPR041916">
    <property type="entry name" value="Anti_sigma_zinc_sf"/>
</dbReference>
<dbReference type="GO" id="GO:0006417">
    <property type="term" value="P:regulation of translation"/>
    <property type="evidence" value="ECO:0007669"/>
    <property type="project" value="TreeGrafter"/>
</dbReference>